<organism evidence="3 4">
    <name type="scientific">Senna tora</name>
    <dbReference type="NCBI Taxonomy" id="362788"/>
    <lineage>
        <taxon>Eukaryota</taxon>
        <taxon>Viridiplantae</taxon>
        <taxon>Streptophyta</taxon>
        <taxon>Embryophyta</taxon>
        <taxon>Tracheophyta</taxon>
        <taxon>Spermatophyta</taxon>
        <taxon>Magnoliopsida</taxon>
        <taxon>eudicotyledons</taxon>
        <taxon>Gunneridae</taxon>
        <taxon>Pentapetalae</taxon>
        <taxon>rosids</taxon>
        <taxon>fabids</taxon>
        <taxon>Fabales</taxon>
        <taxon>Fabaceae</taxon>
        <taxon>Caesalpinioideae</taxon>
        <taxon>Cassia clade</taxon>
        <taxon>Senna</taxon>
    </lineage>
</organism>
<dbReference type="AlphaFoldDB" id="A0A834SQF0"/>
<evidence type="ECO:0000259" key="2">
    <source>
        <dbReference type="PROSITE" id="PS50108"/>
    </source>
</evidence>
<feature type="domain" description="CRIB" evidence="2">
    <location>
        <begin position="63"/>
        <end position="76"/>
    </location>
</feature>
<keyword evidence="4" id="KW-1185">Reference proteome</keyword>
<evidence type="ECO:0000313" key="4">
    <source>
        <dbReference type="Proteomes" id="UP000634136"/>
    </source>
</evidence>
<comment type="caution">
    <text evidence="3">The sequence shown here is derived from an EMBL/GenBank/DDBJ whole genome shotgun (WGS) entry which is preliminary data.</text>
</comment>
<gene>
    <name evidence="3" type="ORF">G2W53_039264</name>
</gene>
<evidence type="ECO:0000256" key="1">
    <source>
        <dbReference type="SAM" id="MobiDB-lite"/>
    </source>
</evidence>
<sequence>MQLVPLETENKAPASELQGLISGANYIMKSSSAEMSTKVKGLFKGLKKLNIFEEKDEEDQIEIGFPTDVKHVAHIGLDGPSASTPTWMADIKGASEATESPKPAAVNSTETNQGNGTNGDGVKNIKDIPRSKPSKDPNSNSPTRERTRPARHHRSSDPTSDSSVRRPRRHANANHGGESSSEEVTNAAAPKHHRRRKSKTTNGDGSETKTSRRTKGHSMTDITLSDHDSVHGSTRGERQILEGEK</sequence>
<evidence type="ECO:0000313" key="3">
    <source>
        <dbReference type="EMBL" id="KAF7807103.1"/>
    </source>
</evidence>
<feature type="compositionally biased region" description="Basic residues" evidence="1">
    <location>
        <begin position="190"/>
        <end position="199"/>
    </location>
</feature>
<dbReference type="PANTHER" id="PTHR46325">
    <property type="entry name" value="CRIB DOMAIN-CONTAINING PROTEIN RIC8"/>
    <property type="match status" value="1"/>
</dbReference>
<reference evidence="3" key="1">
    <citation type="submission" date="2020-09" db="EMBL/GenBank/DDBJ databases">
        <title>Genome-Enabled Discovery of Anthraquinone Biosynthesis in Senna tora.</title>
        <authorList>
            <person name="Kang S.-H."/>
            <person name="Pandey R.P."/>
            <person name="Lee C.-M."/>
            <person name="Sim J.-S."/>
            <person name="Jeong J.-T."/>
            <person name="Choi B.-S."/>
            <person name="Jung M."/>
            <person name="Ginzburg D."/>
            <person name="Zhao K."/>
            <person name="Won S.Y."/>
            <person name="Oh T.-J."/>
            <person name="Yu Y."/>
            <person name="Kim N.-H."/>
            <person name="Lee O.R."/>
            <person name="Lee T.-H."/>
            <person name="Bashyal P."/>
            <person name="Kim T.-S."/>
            <person name="Lee W.-H."/>
            <person name="Kawkins C."/>
            <person name="Kim C.-K."/>
            <person name="Kim J.S."/>
            <person name="Ahn B.O."/>
            <person name="Rhee S.Y."/>
            <person name="Sohng J.K."/>
        </authorList>
    </citation>
    <scope>NUCLEOTIDE SEQUENCE</scope>
    <source>
        <tissue evidence="3">Leaf</tissue>
    </source>
</reference>
<name>A0A834SQF0_9FABA</name>
<protein>
    <submittedName>
        <fullName evidence="3">CRIB domain-containing protein RIC7</fullName>
    </submittedName>
</protein>
<accession>A0A834SQF0</accession>
<dbReference type="Proteomes" id="UP000634136">
    <property type="component" value="Unassembled WGS sequence"/>
</dbReference>
<dbReference type="InterPro" id="IPR000095">
    <property type="entry name" value="CRIB_dom"/>
</dbReference>
<feature type="compositionally biased region" description="Polar residues" evidence="1">
    <location>
        <begin position="106"/>
        <end position="115"/>
    </location>
</feature>
<proteinExistence type="predicted"/>
<feature type="region of interest" description="Disordered" evidence="1">
    <location>
        <begin position="77"/>
        <end position="245"/>
    </location>
</feature>
<dbReference type="EMBL" id="JAAIUW010000012">
    <property type="protein sequence ID" value="KAF7807103.1"/>
    <property type="molecule type" value="Genomic_DNA"/>
</dbReference>
<feature type="compositionally biased region" description="Basic and acidic residues" evidence="1">
    <location>
        <begin position="123"/>
        <end position="135"/>
    </location>
</feature>
<dbReference type="PROSITE" id="PS50108">
    <property type="entry name" value="CRIB"/>
    <property type="match status" value="1"/>
</dbReference>
<feature type="compositionally biased region" description="Basic and acidic residues" evidence="1">
    <location>
        <begin position="224"/>
        <end position="245"/>
    </location>
</feature>
<dbReference type="PANTHER" id="PTHR46325:SF40">
    <property type="entry name" value="CRIB DOMAIN-CONTAINING PROTEIN"/>
    <property type="match status" value="1"/>
</dbReference>
<dbReference type="OrthoDB" id="1432908at2759"/>